<dbReference type="PANTHER" id="PTHR45980:SF9">
    <property type="entry name" value="PROTEASE DO-LIKE 10, MITOCHONDRIAL-RELATED"/>
    <property type="match status" value="1"/>
</dbReference>
<protein>
    <submittedName>
        <fullName evidence="1">PDZ superfamily</fullName>
    </submittedName>
</protein>
<accession>A0A8T2HDR4</accession>
<dbReference type="Proteomes" id="UP000694251">
    <property type="component" value="Chromosome 1"/>
</dbReference>
<dbReference type="EMBL" id="JAEFBJ010000001">
    <property type="protein sequence ID" value="KAG7657506.1"/>
    <property type="molecule type" value="Genomic_DNA"/>
</dbReference>
<sequence>MEWLRLMQGRYVLYTRSMKNAMMRKYLKMKKIMTGVVVTEVNQHALGNQFVKKNDVILEIDGMTVEDDGKVFYENRLWMHLNGFIALNM</sequence>
<dbReference type="OrthoDB" id="1111454at2759"/>
<dbReference type="Gene3D" id="2.30.42.10">
    <property type="match status" value="1"/>
</dbReference>
<dbReference type="InterPro" id="IPR036034">
    <property type="entry name" value="PDZ_sf"/>
</dbReference>
<dbReference type="GO" id="GO:0004252">
    <property type="term" value="F:serine-type endopeptidase activity"/>
    <property type="evidence" value="ECO:0007669"/>
    <property type="project" value="TreeGrafter"/>
</dbReference>
<name>A0A8T2HDR4_ARASU</name>
<evidence type="ECO:0000313" key="2">
    <source>
        <dbReference type="Proteomes" id="UP000694251"/>
    </source>
</evidence>
<keyword evidence="2" id="KW-1185">Reference proteome</keyword>
<comment type="caution">
    <text evidence="1">The sequence shown here is derived from an EMBL/GenBank/DDBJ whole genome shotgun (WGS) entry which is preliminary data.</text>
</comment>
<gene>
    <name evidence="1" type="ORF">ISN44_As01g045740</name>
</gene>
<proteinExistence type="predicted"/>
<dbReference type="PANTHER" id="PTHR45980">
    <property type="match status" value="1"/>
</dbReference>
<reference evidence="1 2" key="1">
    <citation type="submission" date="2020-12" db="EMBL/GenBank/DDBJ databases">
        <title>Concerted genomic and epigenomic changes stabilize Arabidopsis allopolyploids.</title>
        <authorList>
            <person name="Chen Z."/>
        </authorList>
    </citation>
    <scope>NUCLEOTIDE SEQUENCE [LARGE SCALE GENOMIC DNA]</scope>
    <source>
        <strain evidence="1">As9502</strain>
        <tissue evidence="1">Leaf</tissue>
    </source>
</reference>
<organism evidence="1 2">
    <name type="scientific">Arabidopsis suecica</name>
    <name type="common">Swedish thale-cress</name>
    <name type="synonym">Cardaminopsis suecica</name>
    <dbReference type="NCBI Taxonomy" id="45249"/>
    <lineage>
        <taxon>Eukaryota</taxon>
        <taxon>Viridiplantae</taxon>
        <taxon>Streptophyta</taxon>
        <taxon>Embryophyta</taxon>
        <taxon>Tracheophyta</taxon>
        <taxon>Spermatophyta</taxon>
        <taxon>Magnoliopsida</taxon>
        <taxon>eudicotyledons</taxon>
        <taxon>Gunneridae</taxon>
        <taxon>Pentapetalae</taxon>
        <taxon>rosids</taxon>
        <taxon>malvids</taxon>
        <taxon>Brassicales</taxon>
        <taxon>Brassicaceae</taxon>
        <taxon>Camelineae</taxon>
        <taxon>Arabidopsis</taxon>
    </lineage>
</organism>
<dbReference type="SUPFAM" id="SSF50156">
    <property type="entry name" value="PDZ domain-like"/>
    <property type="match status" value="1"/>
</dbReference>
<evidence type="ECO:0000313" key="1">
    <source>
        <dbReference type="EMBL" id="KAG7657506.1"/>
    </source>
</evidence>
<dbReference type="AlphaFoldDB" id="A0A8T2HDR4"/>